<dbReference type="Proteomes" id="UP000000580">
    <property type="component" value="Chromosome"/>
</dbReference>
<dbReference type="EMBL" id="AE016958">
    <property type="protein sequence ID" value="AAS03770.1"/>
    <property type="molecule type" value="Genomic_DNA"/>
</dbReference>
<sequence length="513" mass="55171">MPNAPQRLQTSRRTSGSRPPRWPHPRDGSGMTAGHVTTGHGRETQRQADMQRLSGLDAFFLYLESPTQLLNICCVMELDPATMPGGYTFERFRAALSRQLEAVPEFRLKLADTPLNLDHPVWVDDDRFDLGRHLHRVALPSPGGPKELAEICGHVAGLPLDRDHPLWEMWVVEGRHGNDTLSVVLKAHHAVVDGVGGANLLAQLCGTAPDAPPPEPAARAGTANRLQIAAGGLIGAALRPWRLARVLPTTALTLAETVLRARGGGQTMAAPFAAPATPFNGTFTRRRNVALAGVDLENVKAVKRHFGVTVNDVVTAICAGALRQFLADRDALPEVPLVASVPVSVHGKSSRPGRNQTTWMLCRLETHIDDPVHRLTTIAEKNAAAKEHAAAMGPTLLQDWTQVAGQTVFGVARKLLPRIPLPDKPPHNLVLSNVAGPRHQLYFLGCRLDGMYPLGPIIAGAALNITVMSLGGRLGVGILSCPDLVPDLWDLADAFPAALKDLTNCVRSGRART</sequence>
<comment type="pathway">
    <text evidence="2">Lipid metabolism.</text>
</comment>
<dbReference type="InterPro" id="IPR004255">
    <property type="entry name" value="O-acyltransferase_WSD1_N"/>
</dbReference>
<dbReference type="NCBIfam" id="TIGR02946">
    <property type="entry name" value="acyl_WS_DGAT"/>
    <property type="match status" value="1"/>
</dbReference>
<dbReference type="GO" id="GO:0051701">
    <property type="term" value="P:biological process involved in interaction with host"/>
    <property type="evidence" value="ECO:0007669"/>
    <property type="project" value="TreeGrafter"/>
</dbReference>
<dbReference type="GO" id="GO:0006071">
    <property type="term" value="P:glycerol metabolic process"/>
    <property type="evidence" value="ECO:0007669"/>
    <property type="project" value="UniProtKB-KW"/>
</dbReference>
<feature type="domain" description="O-acyltransferase WSD1-like N-terminal" evidence="13">
    <location>
        <begin position="53"/>
        <end position="314"/>
    </location>
</feature>
<evidence type="ECO:0000259" key="13">
    <source>
        <dbReference type="Pfam" id="PF03007"/>
    </source>
</evidence>
<evidence type="ECO:0000313" key="15">
    <source>
        <dbReference type="EMBL" id="AAS03770.1"/>
    </source>
</evidence>
<dbReference type="InterPro" id="IPR023213">
    <property type="entry name" value="CAT-like_dom_sf"/>
</dbReference>
<evidence type="ECO:0000256" key="11">
    <source>
        <dbReference type="RuleBase" id="RU361241"/>
    </source>
</evidence>
<evidence type="ECO:0000256" key="4">
    <source>
        <dbReference type="ARBA" id="ARBA00013244"/>
    </source>
</evidence>
<keyword evidence="8 11" id="KW-0443">Lipid metabolism</keyword>
<comment type="pathway">
    <text evidence="1 11">Glycerolipid metabolism; triacylglycerol biosynthesis.</text>
</comment>
<dbReference type="HOGENOM" id="CLU_024186_4_2_11"/>
<dbReference type="SUPFAM" id="SSF52777">
    <property type="entry name" value="CoA-dependent acyltransferases"/>
    <property type="match status" value="1"/>
</dbReference>
<dbReference type="GO" id="GO:0001666">
    <property type="term" value="P:response to hypoxia"/>
    <property type="evidence" value="ECO:0007669"/>
    <property type="project" value="TreeGrafter"/>
</dbReference>
<evidence type="ECO:0000256" key="6">
    <source>
        <dbReference type="ARBA" id="ARBA00022679"/>
    </source>
</evidence>
<keyword evidence="9 11" id="KW-0012">Acyltransferase</keyword>
<evidence type="ECO:0000256" key="3">
    <source>
        <dbReference type="ARBA" id="ARBA00009587"/>
    </source>
</evidence>
<evidence type="ECO:0000256" key="5">
    <source>
        <dbReference type="ARBA" id="ARBA00022516"/>
    </source>
</evidence>
<dbReference type="KEGG" id="mpa:MAP_1453c"/>
<accession>Q73ZZ8</accession>
<evidence type="ECO:0000256" key="12">
    <source>
        <dbReference type="SAM" id="MobiDB-lite"/>
    </source>
</evidence>
<evidence type="ECO:0000259" key="14">
    <source>
        <dbReference type="Pfam" id="PF06974"/>
    </source>
</evidence>
<proteinExistence type="inferred from homology"/>
<feature type="region of interest" description="Disordered" evidence="12">
    <location>
        <begin position="1"/>
        <end position="45"/>
    </location>
</feature>
<evidence type="ECO:0000256" key="7">
    <source>
        <dbReference type="ARBA" id="ARBA00022798"/>
    </source>
</evidence>
<dbReference type="Gene3D" id="3.30.559.10">
    <property type="entry name" value="Chloramphenicol acetyltransferase-like domain"/>
    <property type="match status" value="1"/>
</dbReference>
<evidence type="ECO:0000256" key="9">
    <source>
        <dbReference type="ARBA" id="ARBA00023315"/>
    </source>
</evidence>
<dbReference type="InterPro" id="IPR009721">
    <property type="entry name" value="O-acyltransferase_WSD1_C"/>
</dbReference>
<dbReference type="InterPro" id="IPR014292">
    <property type="entry name" value="Acyl_transf_WS/DGAT"/>
</dbReference>
<dbReference type="GO" id="GO:0004144">
    <property type="term" value="F:diacylglycerol O-acyltransferase activity"/>
    <property type="evidence" value="ECO:0007669"/>
    <property type="project" value="UniProtKB-EC"/>
</dbReference>
<dbReference type="EC" id="2.3.1.20" evidence="4 11"/>
<dbReference type="GO" id="GO:0071731">
    <property type="term" value="P:response to nitric oxide"/>
    <property type="evidence" value="ECO:0007669"/>
    <property type="project" value="TreeGrafter"/>
</dbReference>
<keyword evidence="7 11" id="KW-0319">Glycerol metabolism</keyword>
<gene>
    <name evidence="15" type="ordered locus">MAP_1453c</name>
</gene>
<reference evidence="15 16" key="1">
    <citation type="journal article" date="2005" name="Proc. Natl. Acad. Sci. U.S.A.">
        <title>The complete genome sequence of Mycobacterium avium subspecies paratuberculosis.</title>
        <authorList>
            <person name="Li L."/>
            <person name="Bannantine J.P."/>
            <person name="Zhang Q."/>
            <person name="Amonsin A."/>
            <person name="May B.J."/>
            <person name="Alt D."/>
            <person name="Banerji N."/>
            <person name="Kanjilal S."/>
            <person name="Kapur V."/>
        </authorList>
    </citation>
    <scope>NUCLEOTIDE SEQUENCE [LARGE SCALE GENOMIC DNA]</scope>
    <source>
        <strain evidence="16">ATCC BAA-968 / K-10</strain>
    </source>
</reference>
<evidence type="ECO:0000256" key="8">
    <source>
        <dbReference type="ARBA" id="ARBA00023098"/>
    </source>
</evidence>
<evidence type="ECO:0000256" key="1">
    <source>
        <dbReference type="ARBA" id="ARBA00004771"/>
    </source>
</evidence>
<keyword evidence="16" id="KW-1185">Reference proteome</keyword>
<comment type="catalytic activity">
    <reaction evidence="10 11">
        <text>an acyl-CoA + a 1,2-diacyl-sn-glycerol = a triacyl-sn-glycerol + CoA</text>
        <dbReference type="Rhea" id="RHEA:10868"/>
        <dbReference type="ChEBI" id="CHEBI:17815"/>
        <dbReference type="ChEBI" id="CHEBI:57287"/>
        <dbReference type="ChEBI" id="CHEBI:58342"/>
        <dbReference type="ChEBI" id="CHEBI:64615"/>
        <dbReference type="EC" id="2.3.1.20"/>
    </reaction>
</comment>
<dbReference type="PANTHER" id="PTHR31650:SF1">
    <property type="entry name" value="WAX ESTER SYNTHASE_DIACYLGLYCEROL ACYLTRANSFERASE 4-RELATED"/>
    <property type="match status" value="1"/>
</dbReference>
<dbReference type="InterPro" id="IPR045034">
    <property type="entry name" value="O-acyltransferase_WSD1-like"/>
</dbReference>
<feature type="domain" description="O-acyltransferase WSD1 C-terminal" evidence="14">
    <location>
        <begin position="355"/>
        <end position="502"/>
    </location>
</feature>
<comment type="similarity">
    <text evidence="3 11">Belongs to the long-chain O-acyltransferase family.</text>
</comment>
<dbReference type="eggNOG" id="COG1020">
    <property type="taxonomic scope" value="Bacteria"/>
</dbReference>
<evidence type="ECO:0000256" key="2">
    <source>
        <dbReference type="ARBA" id="ARBA00005189"/>
    </source>
</evidence>
<dbReference type="STRING" id="262316.MAP_1453c"/>
<dbReference type="Pfam" id="PF03007">
    <property type="entry name" value="WS_DGAT_cat"/>
    <property type="match status" value="1"/>
</dbReference>
<dbReference type="GO" id="GO:0019432">
    <property type="term" value="P:triglyceride biosynthetic process"/>
    <property type="evidence" value="ECO:0007669"/>
    <property type="project" value="UniProtKB-UniPathway"/>
</dbReference>
<evidence type="ECO:0000313" key="16">
    <source>
        <dbReference type="Proteomes" id="UP000000580"/>
    </source>
</evidence>
<protein>
    <recommendedName>
        <fullName evidence="4 11">Diacylglycerol O-acyltransferase</fullName>
        <ecNumber evidence="4 11">2.3.1.20</ecNumber>
    </recommendedName>
</protein>
<evidence type="ECO:0000256" key="10">
    <source>
        <dbReference type="ARBA" id="ARBA00048109"/>
    </source>
</evidence>
<keyword evidence="6 11" id="KW-0808">Transferase</keyword>
<dbReference type="Pfam" id="PF06974">
    <property type="entry name" value="WS_DGAT_C"/>
    <property type="match status" value="1"/>
</dbReference>
<dbReference type="AlphaFoldDB" id="Q73ZZ8"/>
<dbReference type="UniPathway" id="UPA00282"/>
<keyword evidence="5 11" id="KW-0444">Lipid biosynthesis</keyword>
<name>Q73ZZ8_MYCPA</name>
<organism evidence="15 16">
    <name type="scientific">Mycolicibacterium paratuberculosis (strain ATCC BAA-968 / K-10)</name>
    <name type="common">Mycobacterium paratuberculosis</name>
    <dbReference type="NCBI Taxonomy" id="262316"/>
    <lineage>
        <taxon>Bacteria</taxon>
        <taxon>Bacillati</taxon>
        <taxon>Actinomycetota</taxon>
        <taxon>Actinomycetes</taxon>
        <taxon>Mycobacteriales</taxon>
        <taxon>Mycobacteriaceae</taxon>
        <taxon>Mycobacterium</taxon>
        <taxon>Mycobacterium avium complex (MAC)</taxon>
    </lineage>
</organism>
<dbReference type="PANTHER" id="PTHR31650">
    <property type="entry name" value="O-ACYLTRANSFERASE (WSD1-LIKE) FAMILY PROTEIN"/>
    <property type="match status" value="1"/>
</dbReference>
<dbReference type="GO" id="GO:0005886">
    <property type="term" value="C:plasma membrane"/>
    <property type="evidence" value="ECO:0007669"/>
    <property type="project" value="TreeGrafter"/>
</dbReference>